<accession>A0AA48KJN5</accession>
<feature type="domain" description="PAS" evidence="1">
    <location>
        <begin position="159"/>
        <end position="211"/>
    </location>
</feature>
<sequence length="484" mass="52507">MDRMNTRGSDFLGQPSAPAIGPEQFNEIVTTAADLAIVLDTQGTVKSVIVNPLNPTLGRLDHWKDRDIREFMAEDSLSKLETQLEAYRAGKKGVVDAIEVNHYDNANWEFPIRYTLHNTGNPDIILMLGRDLRPIAELQHRLVKAQLALEKDYETHRDYETRYRVIMEASRDALVLVDVASGRIVDLNAAAAQVLGADADALTGSAFTQEFDGRRRGEFIEGLVLAATDDSSGAVPVKTRRGKLDVAIHPIVFRAAGDKSLLCRIETAQSAETVAAELSSTLAQLFREGPDAIVITDAIGTIRAVNDAFLNLTDVGSSGEVKGKSLSEFLSRGSVDLKVLTDNATRAGKMRMYATRLEGAFGSQLSVEMSATHLNSGGVTGFAFVIRDTSRMEVVRDPSASVIPGPGPVSDDAMRNVMDLVGSAPLKDIVAATTDVVEKMCIETAVELTDNNRVAAAEMLGLSRQSLYVKLRKYGLLNKNDRAN</sequence>
<gene>
    <name evidence="2" type="primary">ppsR</name>
    <name evidence="2" type="ORF">MACH21_32940</name>
</gene>
<dbReference type="CDD" id="cd00130">
    <property type="entry name" value="PAS"/>
    <property type="match status" value="1"/>
</dbReference>
<proteinExistence type="predicted"/>
<dbReference type="PANTHER" id="PTHR44757:SF2">
    <property type="entry name" value="BIOFILM ARCHITECTURE MAINTENANCE PROTEIN MBAA"/>
    <property type="match status" value="1"/>
</dbReference>
<dbReference type="EMBL" id="AP027266">
    <property type="protein sequence ID" value="BDW87117.1"/>
    <property type="molecule type" value="Genomic_DNA"/>
</dbReference>
<dbReference type="InterPro" id="IPR011785">
    <property type="entry name" value="Tscrpt_reg_PpsR-CrtJ"/>
</dbReference>
<dbReference type="Proteomes" id="UP001337723">
    <property type="component" value="Chromosome"/>
</dbReference>
<evidence type="ECO:0000259" key="1">
    <source>
        <dbReference type="PROSITE" id="PS50112"/>
    </source>
</evidence>
<dbReference type="InterPro" id="IPR035965">
    <property type="entry name" value="PAS-like_dom_sf"/>
</dbReference>
<dbReference type="SUPFAM" id="SSF55785">
    <property type="entry name" value="PYP-like sensor domain (PAS domain)"/>
    <property type="match status" value="2"/>
</dbReference>
<dbReference type="Pfam" id="PF02954">
    <property type="entry name" value="HTH_8"/>
    <property type="match status" value="1"/>
</dbReference>
<dbReference type="GO" id="GO:0043565">
    <property type="term" value="F:sequence-specific DNA binding"/>
    <property type="evidence" value="ECO:0007669"/>
    <property type="project" value="InterPro"/>
</dbReference>
<dbReference type="GO" id="GO:0006355">
    <property type="term" value="P:regulation of DNA-templated transcription"/>
    <property type="evidence" value="ECO:0007669"/>
    <property type="project" value="InterPro"/>
</dbReference>
<dbReference type="InterPro" id="IPR000014">
    <property type="entry name" value="PAS"/>
</dbReference>
<dbReference type="SMART" id="SM00091">
    <property type="entry name" value="PAS"/>
    <property type="match status" value="2"/>
</dbReference>
<dbReference type="Pfam" id="PF13188">
    <property type="entry name" value="PAS_8"/>
    <property type="match status" value="1"/>
</dbReference>
<dbReference type="KEGG" id="rmai:MACH21_32940"/>
<dbReference type="NCBIfam" id="TIGR00229">
    <property type="entry name" value="sensory_box"/>
    <property type="match status" value="2"/>
</dbReference>
<dbReference type="InterPro" id="IPR052155">
    <property type="entry name" value="Biofilm_reg_signaling"/>
</dbReference>
<dbReference type="Gene3D" id="3.30.450.20">
    <property type="entry name" value="PAS domain"/>
    <property type="match status" value="3"/>
</dbReference>
<dbReference type="PANTHER" id="PTHR44757">
    <property type="entry name" value="DIGUANYLATE CYCLASE DGCP"/>
    <property type="match status" value="1"/>
</dbReference>
<name>A0AA48KJN5_9RHOB</name>
<dbReference type="PROSITE" id="PS50112">
    <property type="entry name" value="PAS"/>
    <property type="match status" value="1"/>
</dbReference>
<dbReference type="SUPFAM" id="SSF46689">
    <property type="entry name" value="Homeodomain-like"/>
    <property type="match status" value="1"/>
</dbReference>
<dbReference type="AlphaFoldDB" id="A0AA48KJN5"/>
<protein>
    <submittedName>
        <fullName evidence="2">Transcriptional regulator PpsR</fullName>
    </submittedName>
</protein>
<dbReference type="InterPro" id="IPR002197">
    <property type="entry name" value="HTH_Fis"/>
</dbReference>
<evidence type="ECO:0000313" key="3">
    <source>
        <dbReference type="Proteomes" id="UP001337723"/>
    </source>
</evidence>
<dbReference type="InterPro" id="IPR009057">
    <property type="entry name" value="Homeodomain-like_sf"/>
</dbReference>
<keyword evidence="3" id="KW-1185">Reference proteome</keyword>
<dbReference type="PRINTS" id="PR01590">
    <property type="entry name" value="HTHFIS"/>
</dbReference>
<dbReference type="NCBIfam" id="TIGR02040">
    <property type="entry name" value="PpsR-CrtJ"/>
    <property type="match status" value="1"/>
</dbReference>
<dbReference type="Gene3D" id="1.10.10.60">
    <property type="entry name" value="Homeodomain-like"/>
    <property type="match status" value="1"/>
</dbReference>
<dbReference type="Pfam" id="PF13426">
    <property type="entry name" value="PAS_9"/>
    <property type="match status" value="1"/>
</dbReference>
<evidence type="ECO:0000313" key="2">
    <source>
        <dbReference type="EMBL" id="BDW87117.1"/>
    </source>
</evidence>
<organism evidence="2 3">
    <name type="scientific">Roseicyclus marinus</name>
    <dbReference type="NCBI Taxonomy" id="2161673"/>
    <lineage>
        <taxon>Bacteria</taxon>
        <taxon>Pseudomonadati</taxon>
        <taxon>Pseudomonadota</taxon>
        <taxon>Alphaproteobacteria</taxon>
        <taxon>Rhodobacterales</taxon>
        <taxon>Roseobacteraceae</taxon>
        <taxon>Roseicyclus</taxon>
    </lineage>
</organism>
<reference evidence="2 3" key="1">
    <citation type="submission" date="2023-01" db="EMBL/GenBank/DDBJ databases">
        <title>Complete genome sequence of Roseicyclus marinus strain Dej080120_10.</title>
        <authorList>
            <person name="Ueki S."/>
            <person name="Maruyama F."/>
        </authorList>
    </citation>
    <scope>NUCLEOTIDE SEQUENCE [LARGE SCALE GENOMIC DNA]</scope>
    <source>
        <strain evidence="2 3">Dej080120_10</strain>
    </source>
</reference>